<keyword evidence="5 9" id="KW-0010">Activator</keyword>
<keyword evidence="12" id="KW-1185">Reference proteome</keyword>
<proteinExistence type="inferred from homology"/>
<comment type="caution">
    <text evidence="11">The sequence shown here is derived from an EMBL/GenBank/DDBJ whole genome shotgun (WGS) entry which is preliminary data.</text>
</comment>
<organism evidence="11 12">
    <name type="scientific">Macrophomina phaseolina</name>
    <dbReference type="NCBI Taxonomy" id="35725"/>
    <lineage>
        <taxon>Eukaryota</taxon>
        <taxon>Fungi</taxon>
        <taxon>Dikarya</taxon>
        <taxon>Ascomycota</taxon>
        <taxon>Pezizomycotina</taxon>
        <taxon>Dothideomycetes</taxon>
        <taxon>Dothideomycetes incertae sedis</taxon>
        <taxon>Botryosphaeriales</taxon>
        <taxon>Botryosphaeriaceae</taxon>
        <taxon>Macrophomina</taxon>
    </lineage>
</organism>
<evidence type="ECO:0000256" key="6">
    <source>
        <dbReference type="ARBA" id="ARBA00023163"/>
    </source>
</evidence>
<name>A0ABQ8FUD9_9PEZI</name>
<feature type="domain" description="Mediator complex subunit Med16 N-terminal" evidence="10">
    <location>
        <begin position="133"/>
        <end position="462"/>
    </location>
</feature>
<keyword evidence="6 9" id="KW-0804">Transcription</keyword>
<sequence>MDLFNEAEQIPISVPTPPVKKLAQRLDELGESGCCQKISWSKSGCVASITRDGRGVNLRAFQRNPADGKWILGEEAPLQIPSVHEEFPLVHVSWGHLGVDLAVVDAAGRILVYTAAQAADRMKLSREPFSDHESESNALVGLHWLPVAPQQVKYHMIWSGDRTDDKWQYRMTSHPWKEPHNPVHPRLSLGAFICFTRGGTIRLLFQQPDQQWYEATAEVEASNSAKDAFTHASFTSDSEHSLLLATHTVSGSILVYRVKINWNAQPGKSASPTFDISPLKAEDNCCPLGTNFDTGDATLGPSQKLSLPAKLTHLSFIATGPDPGPSPSFPTVLAVFCHTPAPVPSLMDQTHTQQPPFSIVARWELHSSTYSLHSGFEQLTTKKKAPGSVGQRQNMSLKRLPDVVLGSATLGFTSLDFHTRFAFYQSTGGVEFRDRYTMDVVTADLSENKVSSLPQAGFSFPASDPALHMVLSPSACMLALLQPDGTITLKPMEFGLGSWDSGENDPKLNAAIAVLVLQYSSASLQYMPGDDLFAIMPADMDYSERLFLRGTHHCMNVVADYPPEDASQKSFEAIFRNNVLRGCLSTQNLLGMSANGSRDLSSKLAWITLNLRFTSFLLSIPTNQARGGGPESFTMGSYVPSISSKQRPDVMLLPETAKSVTGLLKWTMDIMVYIMNDLIELSHECKDHEADRGFVQKRLQARRSPGLFLLLCSFPRAVFRVARQPLQLLLNISQWHIKNAPTVVHRSVFNGLLAAMIGSPVHPPHMAALVAEVDNQVRLCYTKAQYTDERRRATEREMLISAEIPDVLMPVVTRLLTHGMDKLLDNVDSAKVLYWDLRWLGLSEEKREKQYLEKHAVDVLRKIVISGKDGRRRRCVRCGSEMEDMEWMGGQNKCACGSPWAMGSFSKRP</sequence>
<evidence type="ECO:0000256" key="2">
    <source>
        <dbReference type="ARBA" id="ARBA00006543"/>
    </source>
</evidence>
<dbReference type="PANTHER" id="PTHR13224">
    <property type="entry name" value="THYROID HORMONE RECEPTOR-ASSOCIATED PROTEIN-RELATED"/>
    <property type="match status" value="1"/>
</dbReference>
<keyword evidence="4 9" id="KW-0805">Transcription regulation</keyword>
<dbReference type="Proteomes" id="UP000774617">
    <property type="component" value="Unassembled WGS sequence"/>
</dbReference>
<comment type="subunit">
    <text evidence="9">Component of the Mediator complex.</text>
</comment>
<evidence type="ECO:0000256" key="1">
    <source>
        <dbReference type="ARBA" id="ARBA00004123"/>
    </source>
</evidence>
<evidence type="ECO:0000256" key="3">
    <source>
        <dbReference type="ARBA" id="ARBA00019614"/>
    </source>
</evidence>
<gene>
    <name evidence="9" type="primary">MED16</name>
    <name evidence="11" type="ORF">B0J12DRAFT_584434</name>
</gene>
<dbReference type="Pfam" id="PF11635">
    <property type="entry name" value="Med16_N"/>
    <property type="match status" value="1"/>
</dbReference>
<dbReference type="InterPro" id="IPR048338">
    <property type="entry name" value="Mediator_Med16"/>
</dbReference>
<evidence type="ECO:0000313" key="11">
    <source>
        <dbReference type="EMBL" id="KAH7027130.1"/>
    </source>
</evidence>
<evidence type="ECO:0000256" key="4">
    <source>
        <dbReference type="ARBA" id="ARBA00023015"/>
    </source>
</evidence>
<dbReference type="EMBL" id="JAGTJR010000052">
    <property type="protein sequence ID" value="KAH7027130.1"/>
    <property type="molecule type" value="Genomic_DNA"/>
</dbReference>
<evidence type="ECO:0000256" key="9">
    <source>
        <dbReference type="RuleBase" id="RU364149"/>
    </source>
</evidence>
<keyword evidence="7 9" id="KW-0539">Nucleus</keyword>
<accession>A0ABQ8FUD9</accession>
<evidence type="ECO:0000256" key="5">
    <source>
        <dbReference type="ARBA" id="ARBA00023159"/>
    </source>
</evidence>
<dbReference type="InterPro" id="IPR021665">
    <property type="entry name" value="Mediator_Med16_N"/>
</dbReference>
<reference evidence="11 12" key="1">
    <citation type="journal article" date="2021" name="Nat. Commun.">
        <title>Genetic determinants of endophytism in the Arabidopsis root mycobiome.</title>
        <authorList>
            <person name="Mesny F."/>
            <person name="Miyauchi S."/>
            <person name="Thiergart T."/>
            <person name="Pickel B."/>
            <person name="Atanasova L."/>
            <person name="Karlsson M."/>
            <person name="Huettel B."/>
            <person name="Barry K.W."/>
            <person name="Haridas S."/>
            <person name="Chen C."/>
            <person name="Bauer D."/>
            <person name="Andreopoulos W."/>
            <person name="Pangilinan J."/>
            <person name="LaButti K."/>
            <person name="Riley R."/>
            <person name="Lipzen A."/>
            <person name="Clum A."/>
            <person name="Drula E."/>
            <person name="Henrissat B."/>
            <person name="Kohler A."/>
            <person name="Grigoriev I.V."/>
            <person name="Martin F.M."/>
            <person name="Hacquard S."/>
        </authorList>
    </citation>
    <scope>NUCLEOTIDE SEQUENCE [LARGE SCALE GENOMIC DNA]</scope>
    <source>
        <strain evidence="11 12">MPI-SDFR-AT-0080</strain>
    </source>
</reference>
<evidence type="ECO:0000256" key="7">
    <source>
        <dbReference type="ARBA" id="ARBA00023242"/>
    </source>
</evidence>
<evidence type="ECO:0000256" key="8">
    <source>
        <dbReference type="ARBA" id="ARBA00032015"/>
    </source>
</evidence>
<protein>
    <recommendedName>
        <fullName evidence="3 9">Mediator of RNA polymerase II transcription subunit 16</fullName>
    </recommendedName>
    <alternativeName>
        <fullName evidence="8 9">Mediator complex subunit 16</fullName>
    </alternativeName>
</protein>
<comment type="similarity">
    <text evidence="2 9">Belongs to the Mediator complex subunit 16 family.</text>
</comment>
<comment type="function">
    <text evidence="9">Component of the Mediator complex, a coactivator involved in the regulated transcription of nearly all RNA polymerase II-dependent genes. Mediator functions as a bridge to convey information from gene-specific regulatory proteins to the basal RNA polymerase II transcription machinery. Mediator is recruited to promoters by direct interactions with regulatory proteins and serves as a scaffold for the assembly of a functional preinitiation complex with RNA polymerase II and the general transcription factors.</text>
</comment>
<dbReference type="PANTHER" id="PTHR13224:SF6">
    <property type="entry name" value="MEDIATOR OF RNA POLYMERASE II TRANSCRIPTION SUBUNIT 16"/>
    <property type="match status" value="1"/>
</dbReference>
<comment type="subcellular location">
    <subcellularLocation>
        <location evidence="1 9">Nucleus</location>
    </subcellularLocation>
</comment>
<evidence type="ECO:0000313" key="12">
    <source>
        <dbReference type="Proteomes" id="UP000774617"/>
    </source>
</evidence>
<evidence type="ECO:0000259" key="10">
    <source>
        <dbReference type="Pfam" id="PF11635"/>
    </source>
</evidence>